<dbReference type="Pfam" id="PF09648">
    <property type="entry name" value="YycI"/>
    <property type="match status" value="1"/>
</dbReference>
<evidence type="ECO:0000259" key="2">
    <source>
        <dbReference type="Pfam" id="PF09648"/>
    </source>
</evidence>
<name>A0ABY9JR32_9BACI</name>
<dbReference type="InterPro" id="IPR042274">
    <property type="entry name" value="YycH/YycI_2"/>
</dbReference>
<keyword evidence="1" id="KW-1133">Transmembrane helix</keyword>
<keyword evidence="4" id="KW-1185">Reference proteome</keyword>
<proteinExistence type="predicted"/>
<protein>
    <submittedName>
        <fullName evidence="3">Two-component system regulatory protein YycI</fullName>
    </submittedName>
</protein>
<keyword evidence="1" id="KW-0812">Transmembrane</keyword>
<evidence type="ECO:0000256" key="1">
    <source>
        <dbReference type="SAM" id="Phobius"/>
    </source>
</evidence>
<sequence length="230" mass="26828">MNWSRAKTLFILVFLVLNAFLIMQYYEKKENPPTLTEQTFKSELETNDIEIVYDEIPEETKAHLMTLEMVEFSEEDKSVNKNQNLNKNIEMSQSNTYQEAKSLENPFSFKEKTMETELTTYVNEQLAEGQKFEYWGKSEDGKEVYFVQVLENKLVFPNFNDGVASDPGRITLRVKDNQVTDYERSILGEIKSETEVDIFSAEQALRVVFQKIEEGSKINEIELGYYIQGK</sequence>
<keyword evidence="1" id="KW-0472">Membrane</keyword>
<evidence type="ECO:0000313" key="3">
    <source>
        <dbReference type="EMBL" id="WLR41859.1"/>
    </source>
</evidence>
<dbReference type="Proteomes" id="UP001197974">
    <property type="component" value="Chromosome"/>
</dbReference>
<dbReference type="InterPro" id="IPR018604">
    <property type="entry name" value="YycI-like"/>
</dbReference>
<dbReference type="RefSeq" id="WP_306019653.1">
    <property type="nucleotide sequence ID" value="NZ_CP129013.1"/>
</dbReference>
<organism evidence="3 4">
    <name type="scientific">Bacillus carboniphilus</name>
    <dbReference type="NCBI Taxonomy" id="86663"/>
    <lineage>
        <taxon>Bacteria</taxon>
        <taxon>Bacillati</taxon>
        <taxon>Bacillota</taxon>
        <taxon>Bacilli</taxon>
        <taxon>Bacillales</taxon>
        <taxon>Bacillaceae</taxon>
        <taxon>Bacillus</taxon>
    </lineage>
</organism>
<evidence type="ECO:0000313" key="4">
    <source>
        <dbReference type="Proteomes" id="UP001197974"/>
    </source>
</evidence>
<feature type="domain" description="Regulatory protein YycH-like" evidence="2">
    <location>
        <begin position="37"/>
        <end position="226"/>
    </location>
</feature>
<gene>
    <name evidence="3" type="primary">yycI</name>
    <name evidence="3" type="ORF">LC087_13555</name>
</gene>
<reference evidence="3 4" key="1">
    <citation type="submission" date="2023-06" db="EMBL/GenBank/DDBJ databases">
        <title>Five Gram-positive bacteria isolated from mangrove sediments in Shenzhen, Guangdong, China.</title>
        <authorList>
            <person name="Yu S."/>
            <person name="Zheng W."/>
            <person name="Huang Y."/>
        </authorList>
    </citation>
    <scope>NUCLEOTIDE SEQUENCE [LARGE SCALE GENOMIC DNA]</scope>
    <source>
        <strain evidence="3 4">SaN35-3</strain>
    </source>
</reference>
<dbReference type="Gene3D" id="3.30.310.160">
    <property type="entry name" value="YycH protein, domain 2"/>
    <property type="match status" value="1"/>
</dbReference>
<feature type="transmembrane region" description="Helical" evidence="1">
    <location>
        <begin position="9"/>
        <end position="26"/>
    </location>
</feature>
<dbReference type="EMBL" id="CP129013">
    <property type="protein sequence ID" value="WLR41859.1"/>
    <property type="molecule type" value="Genomic_DNA"/>
</dbReference>
<accession>A0ABY9JR32</accession>